<protein>
    <recommendedName>
        <fullName evidence="3">AAA+ ATPase domain-containing protein</fullName>
    </recommendedName>
</protein>
<organism evidence="1 2">
    <name type="scientific">Flavobacterium johnsoniae</name>
    <name type="common">Cytophaga johnsonae</name>
    <dbReference type="NCBI Taxonomy" id="986"/>
    <lineage>
        <taxon>Bacteria</taxon>
        <taxon>Pseudomonadati</taxon>
        <taxon>Bacteroidota</taxon>
        <taxon>Flavobacteriia</taxon>
        <taxon>Flavobacteriales</taxon>
        <taxon>Flavobacteriaceae</taxon>
        <taxon>Flavobacterium</taxon>
    </lineage>
</organism>
<name>A0A1M5IY85_FLAJO</name>
<dbReference type="AlphaFoldDB" id="A0A1M5IY85"/>
<proteinExistence type="predicted"/>
<dbReference type="SUPFAM" id="SSF52540">
    <property type="entry name" value="P-loop containing nucleoside triphosphate hydrolases"/>
    <property type="match status" value="1"/>
</dbReference>
<reference evidence="1 2" key="1">
    <citation type="submission" date="2016-11" db="EMBL/GenBank/DDBJ databases">
        <authorList>
            <person name="Jaros S."/>
            <person name="Januszkiewicz K."/>
            <person name="Wedrychowicz H."/>
        </authorList>
    </citation>
    <scope>NUCLEOTIDE SEQUENCE [LARGE SCALE GENOMIC DNA]</scope>
    <source>
        <strain evidence="1 2">DSM 6792</strain>
    </source>
</reference>
<gene>
    <name evidence="1" type="ORF">SAMN05444388_102294</name>
</gene>
<dbReference type="Gene3D" id="3.40.50.300">
    <property type="entry name" value="P-loop containing nucleotide triphosphate hydrolases"/>
    <property type="match status" value="1"/>
</dbReference>
<accession>A0A1M5IY85</accession>
<sequence length="225" mass="25543">MLIRGQFHELETNMTKKINRAYSVSNVLTKKFNPLDFSGDWLETLGIPDKAFSAIIFGGSGHGKTEGAIKLAKYLTNFGKVAYNSLEQGLSSTIQKALIRNHMVVCGNSFVLLDREPFEDLLIRMSKPKSPDFLFIDSVQYTRITKSQYYQLKELMLKKGKGIIWVSQAKGKEPKGALADDIRYDVDFKLWVEGFKLFPEGRLNGGGKTFVIFPERAAKYWKEII</sequence>
<evidence type="ECO:0008006" key="3">
    <source>
        <dbReference type="Google" id="ProtNLM"/>
    </source>
</evidence>
<evidence type="ECO:0000313" key="1">
    <source>
        <dbReference type="EMBL" id="SHG33009.1"/>
    </source>
</evidence>
<dbReference type="Proteomes" id="UP000184112">
    <property type="component" value="Unassembled WGS sequence"/>
</dbReference>
<evidence type="ECO:0000313" key="2">
    <source>
        <dbReference type="Proteomes" id="UP000184112"/>
    </source>
</evidence>
<dbReference type="InterPro" id="IPR027417">
    <property type="entry name" value="P-loop_NTPase"/>
</dbReference>
<dbReference type="EMBL" id="FQWH01000002">
    <property type="protein sequence ID" value="SHG33009.1"/>
    <property type="molecule type" value="Genomic_DNA"/>
</dbReference>